<name>A0A0F9B296_9ZZZZ</name>
<evidence type="ECO:0000313" key="2">
    <source>
        <dbReference type="EMBL" id="KKL15745.1"/>
    </source>
</evidence>
<dbReference type="EMBL" id="LAZR01039948">
    <property type="protein sequence ID" value="KKL15745.1"/>
    <property type="molecule type" value="Genomic_DNA"/>
</dbReference>
<organism evidence="2">
    <name type="scientific">marine sediment metagenome</name>
    <dbReference type="NCBI Taxonomy" id="412755"/>
    <lineage>
        <taxon>unclassified sequences</taxon>
        <taxon>metagenomes</taxon>
        <taxon>ecological metagenomes</taxon>
    </lineage>
</organism>
<accession>A0A0F9B296</accession>
<comment type="caution">
    <text evidence="2">The sequence shown here is derived from an EMBL/GenBank/DDBJ whole genome shotgun (WGS) entry which is preliminary data.</text>
</comment>
<feature type="region of interest" description="Disordered" evidence="1">
    <location>
        <begin position="102"/>
        <end position="129"/>
    </location>
</feature>
<feature type="compositionally biased region" description="Gly residues" evidence="1">
    <location>
        <begin position="61"/>
        <end position="71"/>
    </location>
</feature>
<reference evidence="2" key="1">
    <citation type="journal article" date="2015" name="Nature">
        <title>Complex archaea that bridge the gap between prokaryotes and eukaryotes.</title>
        <authorList>
            <person name="Spang A."/>
            <person name="Saw J.H."/>
            <person name="Jorgensen S.L."/>
            <person name="Zaremba-Niedzwiedzka K."/>
            <person name="Martijn J."/>
            <person name="Lind A.E."/>
            <person name="van Eijk R."/>
            <person name="Schleper C."/>
            <person name="Guy L."/>
            <person name="Ettema T.J."/>
        </authorList>
    </citation>
    <scope>NUCLEOTIDE SEQUENCE</scope>
</reference>
<sequence length="396" mass="42027">MGLLDDVWGSLKQEWDRNPYPGLLSDDMAKMYKQQQLQQILAKAGDFLTRRAQGDRSATLGGQGGQGGGQGGLPGMMKMQQYQQGQQAEQVSQQKDARWAEQFGGTDPTSGITWDQGRPGAAPPGVSPRQSQALGLLGREKGEGLLAAQAFRKPDTLSSEAEAQKIRMAQASRAPEKSPVPKGLGPGEAYNALLEEKAYQDAGETVPAGVAQRARVARHVLQTKQYRTTPAGDVVSSVPGVPTGFGAPSQAAPGQAAPRPGPVAPTVARGLTTEISAKPKVDVSLPVSTIRKISELLNDPGGETITGVVGTAKRLGGGLARQAGIPVSERAERLQRLLETLQGQMGPIILNEKRLSETERARLERIVGNVSPTMDEHALRSALADLVDFIVSVEER</sequence>
<dbReference type="AlphaFoldDB" id="A0A0F9B296"/>
<proteinExistence type="predicted"/>
<feature type="region of interest" description="Disordered" evidence="1">
    <location>
        <begin position="52"/>
        <end position="71"/>
    </location>
</feature>
<evidence type="ECO:0000256" key="1">
    <source>
        <dbReference type="SAM" id="MobiDB-lite"/>
    </source>
</evidence>
<gene>
    <name evidence="2" type="ORF">LCGC14_2502520</name>
</gene>
<protein>
    <submittedName>
        <fullName evidence="2">Uncharacterized protein</fullName>
    </submittedName>
</protein>